<dbReference type="PaxDb" id="6239-R13A1.10"/>
<dbReference type="HOGENOM" id="CLU_886315_0_0_1"/>
<dbReference type="InterPro" id="IPR042317">
    <property type="entry name" value="She-1-like"/>
</dbReference>
<accession>Q4TTB0</accession>
<dbReference type="GeneID" id="3896768"/>
<dbReference type="PANTHER" id="PTHR31006">
    <property type="entry name" value="F-BOX DOMAIN-CONTAINING PROTEIN-RELATED-RELATED"/>
    <property type="match status" value="1"/>
</dbReference>
<dbReference type="Pfam" id="PF00646">
    <property type="entry name" value="F-box"/>
    <property type="match status" value="1"/>
</dbReference>
<protein>
    <submittedName>
        <fullName evidence="2">F-box domain-containing protein</fullName>
    </submittedName>
</protein>
<evidence type="ECO:0000259" key="1">
    <source>
        <dbReference type="PROSITE" id="PS50181"/>
    </source>
</evidence>
<dbReference type="KEGG" id="cel:CELE_R13A1.10"/>
<dbReference type="Bgee" id="WBGene00044504">
    <property type="expression patterns" value="Expressed in embryo and 3 other cell types or tissues"/>
</dbReference>
<evidence type="ECO:0000313" key="3">
    <source>
        <dbReference type="Proteomes" id="UP000001940"/>
    </source>
</evidence>
<dbReference type="Proteomes" id="UP000001940">
    <property type="component" value="Chromosome IV"/>
</dbReference>
<dbReference type="AGR" id="WB:WBGene00044504"/>
<dbReference type="InParanoid" id="Q4TTB0"/>
<dbReference type="OMA" id="FETNYRY"/>
<dbReference type="PANTHER" id="PTHR31006:SF18">
    <property type="entry name" value="F-BOX DOMAIN-CONTAINING PROTEIN"/>
    <property type="match status" value="1"/>
</dbReference>
<reference evidence="2 3" key="1">
    <citation type="journal article" date="1998" name="Science">
        <title>Genome sequence of the nematode C. elegans: a platform for investigating biology.</title>
        <authorList>
            <consortium name="The C. elegans sequencing consortium"/>
            <person name="Sulson J.E."/>
            <person name="Waterston R."/>
        </authorList>
    </citation>
    <scope>NUCLEOTIDE SEQUENCE [LARGE SCALE GENOMIC DNA]</scope>
    <source>
        <strain evidence="2 3">Bristol N2</strain>
    </source>
</reference>
<sequence length="317" mass="36456">MNLENLPQEMLHEVVKHLSFMERLPLQKCSRKMKSATESAVLVFNEEITLTYTPHEDSSLIETYLIEFNGIVIRIYESSVPGEVTVNFEKLMSRTKIETTERSNCQDVARKIFCETFLKDNVICNSFKTNHMFNSNFLQASECLNVENFKHFRSAIGVEIIEFESSLPMWLVHLNPKHLRSITVYTDEVKSSIADSLKKLKNLTTLYILRKTDLNDDVLMTTNATDIEIESCDITFNGVNYIIKKWIAQKVPVGTRFVAYVTDPKRFPLHELIKDARCTTLVSVGKAIIPISSDRFLQVSIDNSTVHVECMKKRMVQ</sequence>
<dbReference type="EMBL" id="BX284604">
    <property type="protein sequence ID" value="CCD67157.2"/>
    <property type="molecule type" value="Genomic_DNA"/>
</dbReference>
<dbReference type="WormBase" id="R13A1.10">
    <property type="protein sequence ID" value="CE47860"/>
    <property type="gene ID" value="WBGene00044504"/>
</dbReference>
<gene>
    <name evidence="2" type="ORF">CELE_R13A1.10</name>
    <name evidence="2 4" type="ORF">R13A1.10</name>
</gene>
<proteinExistence type="predicted"/>
<dbReference type="eggNOG" id="ENOG502TI4R">
    <property type="taxonomic scope" value="Eukaryota"/>
</dbReference>
<dbReference type="SMART" id="SM00256">
    <property type="entry name" value="FBOX"/>
    <property type="match status" value="1"/>
</dbReference>
<dbReference type="RefSeq" id="NP_001033429.2">
    <property type="nucleotide sequence ID" value="NM_001038340.2"/>
</dbReference>
<dbReference type="AlphaFoldDB" id="Q4TTB0"/>
<dbReference type="FunCoup" id="Q4TTB0">
    <property type="interactions" value="308"/>
</dbReference>
<keyword evidence="3" id="KW-1185">Reference proteome</keyword>
<dbReference type="OrthoDB" id="5807199at2759"/>
<evidence type="ECO:0000313" key="2">
    <source>
        <dbReference type="EMBL" id="CCD67157.2"/>
    </source>
</evidence>
<feature type="domain" description="F-box" evidence="1">
    <location>
        <begin position="1"/>
        <end position="47"/>
    </location>
</feature>
<name>Q4TTB0_CAEEL</name>
<organism evidence="2 3">
    <name type="scientific">Caenorhabditis elegans</name>
    <dbReference type="NCBI Taxonomy" id="6239"/>
    <lineage>
        <taxon>Eukaryota</taxon>
        <taxon>Metazoa</taxon>
        <taxon>Ecdysozoa</taxon>
        <taxon>Nematoda</taxon>
        <taxon>Chromadorea</taxon>
        <taxon>Rhabditida</taxon>
        <taxon>Rhabditina</taxon>
        <taxon>Rhabditomorpha</taxon>
        <taxon>Rhabditoidea</taxon>
        <taxon>Rhabditidae</taxon>
        <taxon>Peloderinae</taxon>
        <taxon>Caenorhabditis</taxon>
    </lineage>
</organism>
<dbReference type="InterPro" id="IPR001810">
    <property type="entry name" value="F-box_dom"/>
</dbReference>
<dbReference type="UCSC" id="R13A1.10">
    <property type="organism name" value="c. elegans"/>
</dbReference>
<evidence type="ECO:0000313" key="4">
    <source>
        <dbReference type="WormBase" id="R13A1.10"/>
    </source>
</evidence>
<dbReference type="PROSITE" id="PS50181">
    <property type="entry name" value="FBOX"/>
    <property type="match status" value="1"/>
</dbReference>
<dbReference type="CTD" id="3896768"/>